<evidence type="ECO:0000313" key="3">
    <source>
        <dbReference type="EMBL" id="RRR24739.1"/>
    </source>
</evidence>
<feature type="domain" description="NAD(P)-binding" evidence="1">
    <location>
        <begin position="8"/>
        <end position="205"/>
    </location>
</feature>
<dbReference type="InterPro" id="IPR036291">
    <property type="entry name" value="NAD(P)-bd_dom_sf"/>
</dbReference>
<dbReference type="InterPro" id="IPR051606">
    <property type="entry name" value="Polyketide_Oxido-like"/>
</dbReference>
<dbReference type="OrthoDB" id="3174087at2"/>
<evidence type="ECO:0000313" key="5">
    <source>
        <dbReference type="Proteomes" id="UP000282185"/>
    </source>
</evidence>
<dbReference type="EMBL" id="QSWH01000001">
    <property type="protein sequence ID" value="RRR24739.1"/>
    <property type="molecule type" value="Genomic_DNA"/>
</dbReference>
<dbReference type="KEGG" id="bsau:DWV08_08940"/>
<dbReference type="Proteomes" id="UP000254236">
    <property type="component" value="Chromosome"/>
</dbReference>
<name>A0A345YP69_9MICO</name>
<dbReference type="AlphaFoldDB" id="A0A345YP69"/>
<dbReference type="EMBL" id="CP031356">
    <property type="protein sequence ID" value="AXK45721.1"/>
    <property type="molecule type" value="Genomic_DNA"/>
</dbReference>
<evidence type="ECO:0000313" key="2">
    <source>
        <dbReference type="EMBL" id="AXK45721.1"/>
    </source>
</evidence>
<dbReference type="PANTHER" id="PTHR43355:SF2">
    <property type="entry name" value="FLAVIN REDUCTASE (NADPH)"/>
    <property type="match status" value="1"/>
</dbReference>
<gene>
    <name evidence="2" type="ORF">DWV08_08940</name>
    <name evidence="3" type="ORF">DXU92_00685</name>
</gene>
<dbReference type="SUPFAM" id="SSF51735">
    <property type="entry name" value="NAD(P)-binding Rossmann-fold domains"/>
    <property type="match status" value="1"/>
</dbReference>
<keyword evidence="4" id="KW-1185">Reference proteome</keyword>
<reference evidence="3 5" key="2">
    <citation type="submission" date="2018-08" db="EMBL/GenBank/DDBJ databases">
        <title>Brachybacterium saurashtrense DSM 23186.</title>
        <authorList>
            <person name="Li Y."/>
        </authorList>
    </citation>
    <scope>NUCLEOTIDE SEQUENCE [LARGE SCALE GENOMIC DNA]</scope>
    <source>
        <strain evidence="3 5">DSM 23186</strain>
    </source>
</reference>
<sequence length="218" mass="22760">MARIVILGGTGYAGAHLVQEAAARGHDVLGVSRTAPAQVPAGTAHRAGDVREEAFLAEVLDGADVVVSALSPRGDMADLAAFRALMATLGRQAQEKGVRLGVIGGAGSLLVAEGGPKFVDTPEFPAEFAEEPRVLDAVLEDLRALEAQDSPDWFFVSPAAGFGGFAPGERTGTYRLGGDVLLTDENGESHLSGADLAIALLDEIERPAHRRTRFTVAY</sequence>
<evidence type="ECO:0000313" key="4">
    <source>
        <dbReference type="Proteomes" id="UP000254236"/>
    </source>
</evidence>
<protein>
    <submittedName>
        <fullName evidence="3">NAD-dependent epimerase/dehydratase family protein</fullName>
    </submittedName>
</protein>
<dbReference type="GO" id="GO:0016646">
    <property type="term" value="F:oxidoreductase activity, acting on the CH-NH group of donors, NAD or NADP as acceptor"/>
    <property type="evidence" value="ECO:0007669"/>
    <property type="project" value="TreeGrafter"/>
</dbReference>
<organism evidence="3 5">
    <name type="scientific">Brachybacterium saurashtrense</name>
    <dbReference type="NCBI Taxonomy" id="556288"/>
    <lineage>
        <taxon>Bacteria</taxon>
        <taxon>Bacillati</taxon>
        <taxon>Actinomycetota</taxon>
        <taxon>Actinomycetes</taxon>
        <taxon>Micrococcales</taxon>
        <taxon>Dermabacteraceae</taxon>
        <taxon>Brachybacterium</taxon>
    </lineage>
</organism>
<proteinExistence type="predicted"/>
<dbReference type="RefSeq" id="WP_115413469.1">
    <property type="nucleotide sequence ID" value="NZ_CP031356.1"/>
</dbReference>
<accession>A0A345YP69</accession>
<dbReference type="PANTHER" id="PTHR43355">
    <property type="entry name" value="FLAVIN REDUCTASE (NADPH)"/>
    <property type="match status" value="1"/>
</dbReference>
<dbReference type="Pfam" id="PF13460">
    <property type="entry name" value="NAD_binding_10"/>
    <property type="match status" value="1"/>
</dbReference>
<dbReference type="InterPro" id="IPR016040">
    <property type="entry name" value="NAD(P)-bd_dom"/>
</dbReference>
<evidence type="ECO:0000259" key="1">
    <source>
        <dbReference type="Pfam" id="PF13460"/>
    </source>
</evidence>
<dbReference type="Gene3D" id="3.40.50.720">
    <property type="entry name" value="NAD(P)-binding Rossmann-like Domain"/>
    <property type="match status" value="1"/>
</dbReference>
<dbReference type="Proteomes" id="UP000282185">
    <property type="component" value="Unassembled WGS sequence"/>
</dbReference>
<reference evidence="2 4" key="1">
    <citation type="submission" date="2018-07" db="EMBL/GenBank/DDBJ databases">
        <title>Brachybacterium saurashtrense DSM 23186 genome sequence.</title>
        <authorList>
            <person name="Guo L."/>
        </authorList>
    </citation>
    <scope>NUCLEOTIDE SEQUENCE [LARGE SCALE GENOMIC DNA]</scope>
    <source>
        <strain evidence="2 4">DSM 23186</strain>
    </source>
</reference>